<reference evidence="2" key="2">
    <citation type="submission" date="2022-06" db="UniProtKB">
        <authorList>
            <consortium name="EnsemblMetazoa"/>
        </authorList>
    </citation>
    <scope>IDENTIFICATION</scope>
    <source>
        <strain evidence="2">PS312</strain>
    </source>
</reference>
<reference evidence="3" key="1">
    <citation type="journal article" date="2008" name="Nat. Genet.">
        <title>The Pristionchus pacificus genome provides a unique perspective on nematode lifestyle and parasitism.</title>
        <authorList>
            <person name="Dieterich C."/>
            <person name="Clifton S.W."/>
            <person name="Schuster L.N."/>
            <person name="Chinwalla A."/>
            <person name="Delehaunty K."/>
            <person name="Dinkelacker I."/>
            <person name="Fulton L."/>
            <person name="Fulton R."/>
            <person name="Godfrey J."/>
            <person name="Minx P."/>
            <person name="Mitreva M."/>
            <person name="Roeseler W."/>
            <person name="Tian H."/>
            <person name="Witte H."/>
            <person name="Yang S.P."/>
            <person name="Wilson R.K."/>
            <person name="Sommer R.J."/>
        </authorList>
    </citation>
    <scope>NUCLEOTIDE SEQUENCE [LARGE SCALE GENOMIC DNA]</scope>
    <source>
        <strain evidence="3">PS312</strain>
    </source>
</reference>
<proteinExistence type="predicted"/>
<feature type="region of interest" description="Disordered" evidence="1">
    <location>
        <begin position="220"/>
        <end position="275"/>
    </location>
</feature>
<dbReference type="EnsemblMetazoa" id="PPA07105.1">
    <property type="protein sequence ID" value="PPA07105.1"/>
    <property type="gene ID" value="WBGene00096659"/>
</dbReference>
<dbReference type="Proteomes" id="UP000005239">
    <property type="component" value="Unassembled WGS sequence"/>
</dbReference>
<accession>A0A8R1U8A1</accession>
<evidence type="ECO:0000256" key="1">
    <source>
        <dbReference type="SAM" id="MobiDB-lite"/>
    </source>
</evidence>
<organism evidence="2 3">
    <name type="scientific">Pristionchus pacificus</name>
    <name type="common">Parasitic nematode worm</name>
    <dbReference type="NCBI Taxonomy" id="54126"/>
    <lineage>
        <taxon>Eukaryota</taxon>
        <taxon>Metazoa</taxon>
        <taxon>Ecdysozoa</taxon>
        <taxon>Nematoda</taxon>
        <taxon>Chromadorea</taxon>
        <taxon>Rhabditida</taxon>
        <taxon>Rhabditina</taxon>
        <taxon>Diplogasteromorpha</taxon>
        <taxon>Diplogasteroidea</taxon>
        <taxon>Neodiplogasteridae</taxon>
        <taxon>Pristionchus</taxon>
    </lineage>
</organism>
<accession>A0A2A6C671</accession>
<sequence>MRDPTPPNIDYLLRSGRARVRTNQATRGVSCEMSMRDQLLVTGLVAAVASGAVYEKAWPEKREARRFFEDFLKVITPYPDTHGYDYSPGWFPSENNPARPAPAGPKRPHAFLWLYPPPAPSAYEGSGYDFEGSGYDYPTTPDYDRYEYGTTGAPYPYYNPSEAPRDYPSYERDYAQVKSGYDDYNYNTHMSTVEPEPMTYETPIPDYHRDYEANATEAPAPAFDTWAPIGPKETPSYPNDDEEPEAPAPISGEFFSLESEEAPAPHHRKISVGFTLDIEKRSAEGAESEEKKSEETRA</sequence>
<evidence type="ECO:0000313" key="2">
    <source>
        <dbReference type="EnsemblMetazoa" id="PPA07105.1"/>
    </source>
</evidence>
<dbReference type="AlphaFoldDB" id="A0A2A6C671"/>
<evidence type="ECO:0000313" key="3">
    <source>
        <dbReference type="Proteomes" id="UP000005239"/>
    </source>
</evidence>
<keyword evidence="3" id="KW-1185">Reference proteome</keyword>
<protein>
    <submittedName>
        <fullName evidence="2">Uncharacterized protein</fullName>
    </submittedName>
</protein>
<name>A0A2A6C671_PRIPA</name>
<gene>
    <name evidence="2" type="primary">WBGene00096659</name>
</gene>